<dbReference type="AlphaFoldDB" id="A0AAE0GC74"/>
<evidence type="ECO:0000256" key="1">
    <source>
        <dbReference type="SAM" id="MobiDB-lite"/>
    </source>
</evidence>
<comment type="caution">
    <text evidence="2">The sequence shown here is derived from an EMBL/GenBank/DDBJ whole genome shotgun (WGS) entry which is preliminary data.</text>
</comment>
<accession>A0AAE0GC74</accession>
<name>A0AAE0GC74_9CHLO</name>
<evidence type="ECO:0000313" key="3">
    <source>
        <dbReference type="Proteomes" id="UP001190700"/>
    </source>
</evidence>
<organism evidence="2 3">
    <name type="scientific">Cymbomonas tetramitiformis</name>
    <dbReference type="NCBI Taxonomy" id="36881"/>
    <lineage>
        <taxon>Eukaryota</taxon>
        <taxon>Viridiplantae</taxon>
        <taxon>Chlorophyta</taxon>
        <taxon>Pyramimonadophyceae</taxon>
        <taxon>Pyramimonadales</taxon>
        <taxon>Pyramimonadaceae</taxon>
        <taxon>Cymbomonas</taxon>
    </lineage>
</organism>
<feature type="compositionally biased region" description="Low complexity" evidence="1">
    <location>
        <begin position="42"/>
        <end position="55"/>
    </location>
</feature>
<sequence length="99" mass="10581">MGKRKYGPPEGKWKKHDGGGRYRVWEGTGAHALRELEPPPQEEAAQPDAPAPAAAMTVRFSSEQPLGGDVRLPTGWIPGFAGLPRADDDGGDPPILLDI</sequence>
<feature type="region of interest" description="Disordered" evidence="1">
    <location>
        <begin position="36"/>
        <end position="55"/>
    </location>
</feature>
<dbReference type="EMBL" id="LGRX02007204">
    <property type="protein sequence ID" value="KAK3275474.1"/>
    <property type="molecule type" value="Genomic_DNA"/>
</dbReference>
<protein>
    <submittedName>
        <fullName evidence="2">Uncharacterized protein</fullName>
    </submittedName>
</protein>
<evidence type="ECO:0000313" key="2">
    <source>
        <dbReference type="EMBL" id="KAK3275474.1"/>
    </source>
</evidence>
<gene>
    <name evidence="2" type="ORF">CYMTET_16400</name>
</gene>
<feature type="region of interest" description="Disordered" evidence="1">
    <location>
        <begin position="1"/>
        <end position="20"/>
    </location>
</feature>
<reference evidence="2 3" key="1">
    <citation type="journal article" date="2015" name="Genome Biol. Evol.">
        <title>Comparative Genomics of a Bacterivorous Green Alga Reveals Evolutionary Causalities and Consequences of Phago-Mixotrophic Mode of Nutrition.</title>
        <authorList>
            <person name="Burns J.A."/>
            <person name="Paasch A."/>
            <person name="Narechania A."/>
            <person name="Kim E."/>
        </authorList>
    </citation>
    <scope>NUCLEOTIDE SEQUENCE [LARGE SCALE GENOMIC DNA]</scope>
    <source>
        <strain evidence="2 3">PLY_AMNH</strain>
    </source>
</reference>
<proteinExistence type="predicted"/>
<keyword evidence="3" id="KW-1185">Reference proteome</keyword>
<dbReference type="Proteomes" id="UP001190700">
    <property type="component" value="Unassembled WGS sequence"/>
</dbReference>